<dbReference type="OrthoDB" id="10395063at2759"/>
<dbReference type="AlphaFoldDB" id="A0A8X7BUG3"/>
<comment type="caution">
    <text evidence="1">The sequence shown here is derived from an EMBL/GenBank/DDBJ whole genome shotgun (WGS) entry which is preliminary data.</text>
</comment>
<evidence type="ECO:0000313" key="2">
    <source>
        <dbReference type="Proteomes" id="UP000886998"/>
    </source>
</evidence>
<dbReference type="EMBL" id="BMAV01003084">
    <property type="protein sequence ID" value="GFY42454.1"/>
    <property type="molecule type" value="Genomic_DNA"/>
</dbReference>
<keyword evidence="2" id="KW-1185">Reference proteome</keyword>
<sequence length="85" mass="9925">MSVESLRVKQRWLRLSFTMCCTSIEEALKRDTSLANLYALQRQIMDKFGIQDTVQEHILELLLGVETLSGEYEDDFKKRKNTAIK</sequence>
<evidence type="ECO:0000313" key="1">
    <source>
        <dbReference type="EMBL" id="GFY42454.1"/>
    </source>
</evidence>
<protein>
    <submittedName>
        <fullName evidence="1">Uncharacterized protein</fullName>
    </submittedName>
</protein>
<reference evidence="1" key="1">
    <citation type="submission" date="2020-08" db="EMBL/GenBank/DDBJ databases">
        <title>Multicomponent nature underlies the extraordinary mechanical properties of spider dragline silk.</title>
        <authorList>
            <person name="Kono N."/>
            <person name="Nakamura H."/>
            <person name="Mori M."/>
            <person name="Yoshida Y."/>
            <person name="Ohtoshi R."/>
            <person name="Malay A.D."/>
            <person name="Moran D.A.P."/>
            <person name="Tomita M."/>
            <person name="Numata K."/>
            <person name="Arakawa K."/>
        </authorList>
    </citation>
    <scope>NUCLEOTIDE SEQUENCE</scope>
</reference>
<organism evidence="1 2">
    <name type="scientific">Trichonephila inaurata madagascariensis</name>
    <dbReference type="NCBI Taxonomy" id="2747483"/>
    <lineage>
        <taxon>Eukaryota</taxon>
        <taxon>Metazoa</taxon>
        <taxon>Ecdysozoa</taxon>
        <taxon>Arthropoda</taxon>
        <taxon>Chelicerata</taxon>
        <taxon>Arachnida</taxon>
        <taxon>Araneae</taxon>
        <taxon>Araneomorphae</taxon>
        <taxon>Entelegynae</taxon>
        <taxon>Araneoidea</taxon>
        <taxon>Nephilidae</taxon>
        <taxon>Trichonephila</taxon>
        <taxon>Trichonephila inaurata</taxon>
    </lineage>
</organism>
<gene>
    <name evidence="1" type="ORF">TNIN_84071</name>
</gene>
<accession>A0A8X7BUG3</accession>
<name>A0A8X7BUG3_9ARAC</name>
<proteinExistence type="predicted"/>
<dbReference type="Proteomes" id="UP000886998">
    <property type="component" value="Unassembled WGS sequence"/>
</dbReference>